<proteinExistence type="inferred from homology"/>
<dbReference type="EMBL" id="JAMKFE010000003">
    <property type="protein sequence ID" value="MCM5678901.1"/>
    <property type="molecule type" value="Genomic_DNA"/>
</dbReference>
<keyword evidence="6 8" id="KW-0456">Lyase</keyword>
<evidence type="ECO:0000256" key="7">
    <source>
        <dbReference type="ARBA" id="ARBA00048807"/>
    </source>
</evidence>
<protein>
    <recommendedName>
        <fullName evidence="3 8">6-carboxy-5,6,7,8-tetrahydropterin synthase</fullName>
        <ecNumber evidence="8">4.-.-.-</ecNumber>
    </recommendedName>
</protein>
<comment type="pathway">
    <text evidence="1 8">Purine metabolism; 7-cyano-7-deazaguanine biosynthesis.</text>
</comment>
<evidence type="ECO:0000256" key="6">
    <source>
        <dbReference type="ARBA" id="ARBA00023239"/>
    </source>
</evidence>
<dbReference type="EC" id="4.-.-.-" evidence="8"/>
<gene>
    <name evidence="9" type="ORF">M8A51_05080</name>
</gene>
<evidence type="ECO:0000256" key="4">
    <source>
        <dbReference type="ARBA" id="ARBA00022723"/>
    </source>
</evidence>
<dbReference type="InterPro" id="IPR038418">
    <property type="entry name" value="6-PTP_synth/QueD_sf"/>
</dbReference>
<dbReference type="Gene3D" id="3.30.479.10">
    <property type="entry name" value="6-pyruvoyl tetrahydropterin synthase/QueD"/>
    <property type="match status" value="1"/>
</dbReference>
<evidence type="ECO:0000256" key="1">
    <source>
        <dbReference type="ARBA" id="ARBA00005061"/>
    </source>
</evidence>
<dbReference type="PANTHER" id="PTHR12589:SF7">
    <property type="entry name" value="6-PYRUVOYL TETRAHYDROBIOPTERIN SYNTHASE"/>
    <property type="match status" value="1"/>
</dbReference>
<evidence type="ECO:0000256" key="3">
    <source>
        <dbReference type="ARBA" id="ARBA00018141"/>
    </source>
</evidence>
<reference evidence="9" key="1">
    <citation type="submission" date="2022-05" db="EMBL/GenBank/DDBJ databases">
        <title>Schlegelella sp. nov., isolated from mangrove soil.</title>
        <authorList>
            <person name="Liu Y."/>
            <person name="Ge X."/>
            <person name="Liu W."/>
        </authorList>
    </citation>
    <scope>NUCLEOTIDE SEQUENCE</scope>
    <source>
        <strain evidence="9">S2-27</strain>
    </source>
</reference>
<comment type="cofactor">
    <cofactor evidence="8">
        <name>Zn(2+)</name>
        <dbReference type="ChEBI" id="CHEBI:29105"/>
    </cofactor>
    <text evidence="8">Binds 1 zinc ion per subunit.</text>
</comment>
<accession>A0ABT0YL91</accession>
<organism evidence="9 10">
    <name type="scientific">Caldimonas mangrovi</name>
    <dbReference type="NCBI Taxonomy" id="2944811"/>
    <lineage>
        <taxon>Bacteria</taxon>
        <taxon>Pseudomonadati</taxon>
        <taxon>Pseudomonadota</taxon>
        <taxon>Betaproteobacteria</taxon>
        <taxon>Burkholderiales</taxon>
        <taxon>Sphaerotilaceae</taxon>
        <taxon>Caldimonas</taxon>
    </lineage>
</organism>
<evidence type="ECO:0000256" key="8">
    <source>
        <dbReference type="PIRNR" id="PIRNR006113"/>
    </source>
</evidence>
<dbReference type="RefSeq" id="WP_251777062.1">
    <property type="nucleotide sequence ID" value="NZ_JAMKFE010000003.1"/>
</dbReference>
<keyword evidence="10" id="KW-1185">Reference proteome</keyword>
<sequence length="127" mass="14387">MTMQQYELTQRFYFEAAHTLQRTVDAAPSRRVHGHTYLAEVAVRGQPDPATGMVMDLGYLRRALEPLRDALDHHLLDEVPGLERPTLEGLCTYIAQRLSTTVPRLAWVKVWREASGDSCTLTLSPRP</sequence>
<comment type="similarity">
    <text evidence="2 8">Belongs to the PTPS family. QueD subfamily.</text>
</comment>
<dbReference type="Proteomes" id="UP001165541">
    <property type="component" value="Unassembled WGS sequence"/>
</dbReference>
<dbReference type="SUPFAM" id="SSF55620">
    <property type="entry name" value="Tetrahydrobiopterin biosynthesis enzymes-like"/>
    <property type="match status" value="1"/>
</dbReference>
<dbReference type="Pfam" id="PF01242">
    <property type="entry name" value="PTPS"/>
    <property type="match status" value="1"/>
</dbReference>
<name>A0ABT0YL91_9BURK</name>
<dbReference type="InterPro" id="IPR007115">
    <property type="entry name" value="6-PTP_synth/QueD"/>
</dbReference>
<dbReference type="PANTHER" id="PTHR12589">
    <property type="entry name" value="PYRUVOYL TETRAHYDROBIOPTERIN SYNTHASE"/>
    <property type="match status" value="1"/>
</dbReference>
<keyword evidence="4 8" id="KW-0479">Metal-binding</keyword>
<evidence type="ECO:0000256" key="2">
    <source>
        <dbReference type="ARBA" id="ARBA00008900"/>
    </source>
</evidence>
<dbReference type="PIRSF" id="PIRSF006113">
    <property type="entry name" value="PTP_synth"/>
    <property type="match status" value="1"/>
</dbReference>
<keyword evidence="8" id="KW-0671">Queuosine biosynthesis</keyword>
<keyword evidence="5 8" id="KW-0862">Zinc</keyword>
<evidence type="ECO:0000256" key="5">
    <source>
        <dbReference type="ARBA" id="ARBA00022833"/>
    </source>
</evidence>
<comment type="caution">
    <text evidence="9">The sequence shown here is derived from an EMBL/GenBank/DDBJ whole genome shotgun (WGS) entry which is preliminary data.</text>
</comment>
<comment type="catalytic activity">
    <reaction evidence="7 8">
        <text>7,8-dihydroneopterin 3'-triphosphate + H2O = 6-carboxy-5,6,7,8-tetrahydropterin + triphosphate + acetaldehyde + 2 H(+)</text>
        <dbReference type="Rhea" id="RHEA:27966"/>
        <dbReference type="ChEBI" id="CHEBI:15343"/>
        <dbReference type="ChEBI" id="CHEBI:15377"/>
        <dbReference type="ChEBI" id="CHEBI:15378"/>
        <dbReference type="ChEBI" id="CHEBI:18036"/>
        <dbReference type="ChEBI" id="CHEBI:58462"/>
        <dbReference type="ChEBI" id="CHEBI:61032"/>
        <dbReference type="EC" id="4.1.2.50"/>
    </reaction>
</comment>
<evidence type="ECO:0000313" key="9">
    <source>
        <dbReference type="EMBL" id="MCM5678901.1"/>
    </source>
</evidence>
<evidence type="ECO:0000313" key="10">
    <source>
        <dbReference type="Proteomes" id="UP001165541"/>
    </source>
</evidence>